<organism evidence="1">
    <name type="scientific">mine drainage metagenome</name>
    <dbReference type="NCBI Taxonomy" id="410659"/>
    <lineage>
        <taxon>unclassified sequences</taxon>
        <taxon>metagenomes</taxon>
        <taxon>ecological metagenomes</taxon>
    </lineage>
</organism>
<protein>
    <recommendedName>
        <fullName evidence="2">Secreted protein</fullName>
    </recommendedName>
</protein>
<name>A0A1J5TGG4_9ZZZZ</name>
<comment type="caution">
    <text evidence="1">The sequence shown here is derived from an EMBL/GenBank/DDBJ whole genome shotgun (WGS) entry which is preliminary data.</text>
</comment>
<evidence type="ECO:0000313" key="1">
    <source>
        <dbReference type="EMBL" id="OIR19211.1"/>
    </source>
</evidence>
<sequence>MKKKIALIVVLGMAAVSAFAGGAPWYKWINRYDRTIICAQISPGEAWIQYQGPFMEARCSKPGVPQ</sequence>
<accession>A0A1J5TGG4</accession>
<reference evidence="1" key="1">
    <citation type="submission" date="2016-10" db="EMBL/GenBank/DDBJ databases">
        <title>Sequence of Gallionella enrichment culture.</title>
        <authorList>
            <person name="Poehlein A."/>
            <person name="Muehling M."/>
            <person name="Daniel R."/>
        </authorList>
    </citation>
    <scope>NUCLEOTIDE SEQUENCE</scope>
</reference>
<evidence type="ECO:0008006" key="2">
    <source>
        <dbReference type="Google" id="ProtNLM"/>
    </source>
</evidence>
<proteinExistence type="predicted"/>
<dbReference type="AlphaFoldDB" id="A0A1J5TGG4"/>
<gene>
    <name evidence="1" type="ORF">GALL_00900</name>
</gene>
<dbReference type="EMBL" id="MLJW01000001">
    <property type="protein sequence ID" value="OIR19211.1"/>
    <property type="molecule type" value="Genomic_DNA"/>
</dbReference>